<dbReference type="PANTHER" id="PTHR38932:SF1">
    <property type="entry name" value="DUF4005 DOMAIN-CONTAINING PROTEIN"/>
    <property type="match status" value="1"/>
</dbReference>
<proteinExistence type="predicted"/>
<sequence>MKLEILGPRCPQGAFPNHVTNEKRGQATPTTYGWDKHALKMKETKVPPLKEAEEVAYLIRKSNMARKQKRKLYPKVKVRTDGQGDQPAHSWSSLLSLKDIQFLCLQDPCFPVKGHQDDSPPPIARIPKSYVPSVIMPKVSVSEGTEKKNIFNEEDKPNIRASSIPRPRAVLSSPDATRISNKRFSNSYPDNDAVIGNNNKTRVARPSALKNNKVIQNRHEQCKAVPCRITDASPTNTRKSKSTPGNKSEVKVKKGLPTDKPRCLRI</sequence>
<dbReference type="PANTHER" id="PTHR38932">
    <property type="entry name" value="BNAC03G64660D PROTEIN"/>
    <property type="match status" value="1"/>
</dbReference>
<dbReference type="Proteomes" id="UP000886885">
    <property type="component" value="Chromosome 8A"/>
</dbReference>
<comment type="caution">
    <text evidence="2">The sequence shown here is derived from an EMBL/GenBank/DDBJ whole genome shotgun (WGS) entry which is preliminary data.</text>
</comment>
<organism evidence="2 3">
    <name type="scientific">Populus tomentosa</name>
    <name type="common">Chinese white poplar</name>
    <dbReference type="NCBI Taxonomy" id="118781"/>
    <lineage>
        <taxon>Eukaryota</taxon>
        <taxon>Viridiplantae</taxon>
        <taxon>Streptophyta</taxon>
        <taxon>Embryophyta</taxon>
        <taxon>Tracheophyta</taxon>
        <taxon>Spermatophyta</taxon>
        <taxon>Magnoliopsida</taxon>
        <taxon>eudicotyledons</taxon>
        <taxon>Gunneridae</taxon>
        <taxon>Pentapetalae</taxon>
        <taxon>rosids</taxon>
        <taxon>fabids</taxon>
        <taxon>Malpighiales</taxon>
        <taxon>Salicaceae</taxon>
        <taxon>Saliceae</taxon>
        <taxon>Populus</taxon>
    </lineage>
</organism>
<protein>
    <submittedName>
        <fullName evidence="2">Uncharacterized protein</fullName>
    </submittedName>
</protein>
<dbReference type="OrthoDB" id="1867172at2759"/>
<feature type="compositionally biased region" description="Polar residues" evidence="1">
    <location>
        <begin position="232"/>
        <end position="246"/>
    </location>
</feature>
<evidence type="ECO:0000256" key="1">
    <source>
        <dbReference type="SAM" id="MobiDB-lite"/>
    </source>
</evidence>
<evidence type="ECO:0000313" key="2">
    <source>
        <dbReference type="EMBL" id="KAG6766267.1"/>
    </source>
</evidence>
<dbReference type="AlphaFoldDB" id="A0A8X8CU15"/>
<dbReference type="EMBL" id="JAAWWB010000015">
    <property type="protein sequence ID" value="KAG6766267.1"/>
    <property type="molecule type" value="Genomic_DNA"/>
</dbReference>
<feature type="compositionally biased region" description="Basic and acidic residues" evidence="1">
    <location>
        <begin position="248"/>
        <end position="266"/>
    </location>
</feature>
<name>A0A8X8CU15_POPTO</name>
<keyword evidence="3" id="KW-1185">Reference proteome</keyword>
<gene>
    <name evidence="2" type="ORF">POTOM_030339</name>
</gene>
<feature type="region of interest" description="Disordered" evidence="1">
    <location>
        <begin position="229"/>
        <end position="266"/>
    </location>
</feature>
<feature type="region of interest" description="Disordered" evidence="1">
    <location>
        <begin position="14"/>
        <end position="34"/>
    </location>
</feature>
<reference evidence="2" key="1">
    <citation type="journal article" date="2020" name="bioRxiv">
        <title>Hybrid origin of Populus tomentosa Carr. identified through genome sequencing and phylogenomic analysis.</title>
        <authorList>
            <person name="An X."/>
            <person name="Gao K."/>
            <person name="Chen Z."/>
            <person name="Li J."/>
            <person name="Yang X."/>
            <person name="Yang X."/>
            <person name="Zhou J."/>
            <person name="Guo T."/>
            <person name="Zhao T."/>
            <person name="Huang S."/>
            <person name="Miao D."/>
            <person name="Khan W.U."/>
            <person name="Rao P."/>
            <person name="Ye M."/>
            <person name="Lei B."/>
            <person name="Liao W."/>
            <person name="Wang J."/>
            <person name="Ji L."/>
            <person name="Li Y."/>
            <person name="Guo B."/>
            <person name="Mustafa N.S."/>
            <person name="Li S."/>
            <person name="Yun Q."/>
            <person name="Keller S.R."/>
            <person name="Mao J."/>
            <person name="Zhang R."/>
            <person name="Strauss S.H."/>
        </authorList>
    </citation>
    <scope>NUCLEOTIDE SEQUENCE</scope>
    <source>
        <strain evidence="2">GM15</strain>
        <tissue evidence="2">Leaf</tissue>
    </source>
</reference>
<accession>A0A8X8CU15</accession>
<evidence type="ECO:0000313" key="3">
    <source>
        <dbReference type="Proteomes" id="UP000886885"/>
    </source>
</evidence>